<name>A0A7W9T128_9BACT</name>
<sequence>MPSPVLFYAPRLVAATLITTALAGCLSLDSKPDTCSTEVLAPTTQVLSPATGQVGTPVTVRYTLQIINGCGEFKSLSEQRSGNHIYLSPVVAYQGCVCPEVVSSYEGSYPFTATQPGTYIFHFPSATPTPLTDTLVVQ</sequence>
<feature type="chain" id="PRO_5031171912" description="Lipoprotein" evidence="1">
    <location>
        <begin position="24"/>
        <end position="138"/>
    </location>
</feature>
<keyword evidence="1" id="KW-0732">Signal</keyword>
<dbReference type="Proteomes" id="UP000532746">
    <property type="component" value="Unassembled WGS sequence"/>
</dbReference>
<protein>
    <recommendedName>
        <fullName evidence="4">Lipoprotein</fullName>
    </recommendedName>
</protein>
<organism evidence="2 3">
    <name type="scientific">Hymenobacter luteus</name>
    <dbReference type="NCBI Taxonomy" id="1411122"/>
    <lineage>
        <taxon>Bacteria</taxon>
        <taxon>Pseudomonadati</taxon>
        <taxon>Bacteroidota</taxon>
        <taxon>Cytophagia</taxon>
        <taxon>Cytophagales</taxon>
        <taxon>Hymenobacteraceae</taxon>
        <taxon>Hymenobacter</taxon>
    </lineage>
</organism>
<comment type="caution">
    <text evidence="2">The sequence shown here is derived from an EMBL/GenBank/DDBJ whole genome shotgun (WGS) entry which is preliminary data.</text>
</comment>
<feature type="signal peptide" evidence="1">
    <location>
        <begin position="1"/>
        <end position="23"/>
    </location>
</feature>
<evidence type="ECO:0000256" key="1">
    <source>
        <dbReference type="SAM" id="SignalP"/>
    </source>
</evidence>
<evidence type="ECO:0000313" key="2">
    <source>
        <dbReference type="EMBL" id="MBB6059657.1"/>
    </source>
</evidence>
<accession>A0A7W9T128</accession>
<evidence type="ECO:0000313" key="3">
    <source>
        <dbReference type="Proteomes" id="UP000532746"/>
    </source>
</evidence>
<reference evidence="2 3" key="1">
    <citation type="submission" date="2020-08" db="EMBL/GenBank/DDBJ databases">
        <title>Genomic Encyclopedia of Type Strains, Phase IV (KMG-IV): sequencing the most valuable type-strain genomes for metagenomic binning, comparative biology and taxonomic classification.</title>
        <authorList>
            <person name="Goeker M."/>
        </authorList>
    </citation>
    <scope>NUCLEOTIDE SEQUENCE [LARGE SCALE GENOMIC DNA]</scope>
    <source>
        <strain evidence="2 3">DSM 26718</strain>
    </source>
</reference>
<evidence type="ECO:0008006" key="4">
    <source>
        <dbReference type="Google" id="ProtNLM"/>
    </source>
</evidence>
<proteinExistence type="predicted"/>
<dbReference type="AlphaFoldDB" id="A0A7W9T128"/>
<dbReference type="RefSeq" id="WP_183403886.1">
    <property type="nucleotide sequence ID" value="NZ_JACHGG010000003.1"/>
</dbReference>
<dbReference type="EMBL" id="JACHGG010000003">
    <property type="protein sequence ID" value="MBB6059657.1"/>
    <property type="molecule type" value="Genomic_DNA"/>
</dbReference>
<gene>
    <name evidence="2" type="ORF">HNQ93_002517</name>
</gene>
<keyword evidence="3" id="KW-1185">Reference proteome</keyword>